<dbReference type="InterPro" id="IPR007395">
    <property type="entry name" value="Zn_peptidase_2"/>
</dbReference>
<gene>
    <name evidence="2" type="ORF">E5334_08465</name>
</gene>
<proteinExistence type="predicted"/>
<dbReference type="AlphaFoldDB" id="A0A4S2EY53"/>
<keyword evidence="1" id="KW-0812">Transmembrane</keyword>
<dbReference type="Proteomes" id="UP000310263">
    <property type="component" value="Unassembled WGS sequence"/>
</dbReference>
<reference evidence="2 3" key="1">
    <citation type="submission" date="2019-04" db="EMBL/GenBank/DDBJ databases">
        <title>Microbes associate with the intestines of laboratory mice.</title>
        <authorList>
            <person name="Navarre W."/>
            <person name="Wong E."/>
            <person name="Huang K."/>
            <person name="Tropini C."/>
            <person name="Ng K."/>
            <person name="Yu B."/>
        </authorList>
    </citation>
    <scope>NUCLEOTIDE SEQUENCE [LARGE SCALE GENOMIC DNA]</scope>
    <source>
        <strain evidence="2 3">NM07_P-09</strain>
    </source>
</reference>
<dbReference type="Pfam" id="PF04298">
    <property type="entry name" value="Zn_peptidase_2"/>
    <property type="match status" value="1"/>
</dbReference>
<feature type="transmembrane region" description="Helical" evidence="1">
    <location>
        <begin position="200"/>
        <end position="223"/>
    </location>
</feature>
<evidence type="ECO:0000313" key="2">
    <source>
        <dbReference type="EMBL" id="TGY61428.1"/>
    </source>
</evidence>
<accession>A0A4S2EY53</accession>
<feature type="transmembrane region" description="Helical" evidence="1">
    <location>
        <begin position="12"/>
        <end position="30"/>
    </location>
</feature>
<feature type="transmembrane region" description="Helical" evidence="1">
    <location>
        <begin position="151"/>
        <end position="172"/>
    </location>
</feature>
<protein>
    <submittedName>
        <fullName evidence="2">Zinc metallopeptidase</fullName>
    </submittedName>
</protein>
<organism evidence="2 3">
    <name type="scientific">Muricaecibacterium torontonense</name>
    <dbReference type="NCBI Taxonomy" id="3032871"/>
    <lineage>
        <taxon>Bacteria</taxon>
        <taxon>Bacillati</taxon>
        <taxon>Actinomycetota</taxon>
        <taxon>Coriobacteriia</taxon>
        <taxon>Coriobacteriales</taxon>
        <taxon>Atopobiaceae</taxon>
        <taxon>Muricaecibacterium</taxon>
    </lineage>
</organism>
<comment type="caution">
    <text evidence="2">The sequence shown here is derived from an EMBL/GenBank/DDBJ whole genome shotgun (WGS) entry which is preliminary data.</text>
</comment>
<evidence type="ECO:0000256" key="1">
    <source>
        <dbReference type="SAM" id="Phobius"/>
    </source>
</evidence>
<feature type="transmembrane region" description="Helical" evidence="1">
    <location>
        <begin position="124"/>
        <end position="145"/>
    </location>
</feature>
<name>A0A4S2EY53_9ACTN</name>
<dbReference type="RefSeq" id="WP_136013150.1">
    <property type="nucleotide sequence ID" value="NZ_SRYE01000005.1"/>
</dbReference>
<sequence>MPYFYMGYNGSYFLLVIVSLVLGGLTQWYINSTYRKWSRVPLGTSRTGADVARAMLAANGVDGVGIEPVPGELTDHFDPRDNSLHLSPANFQGSSVASVAVACHEAGHAVQFDKGYVPGRIRTALVPVVNFASNVWMIVFIIGISMAMSGLINLAIILFAASVLFQLVTLPVEFDASRRALSYISQAGFSQEVVTGSRQVLFAAALTYVAAALVSCLQLLYLLGQTNNRD</sequence>
<dbReference type="PANTHER" id="PTHR36434:SF1">
    <property type="entry name" value="MEMBRANE PROTEASE YUGP-RELATED"/>
    <property type="match status" value="1"/>
</dbReference>
<keyword evidence="3" id="KW-1185">Reference proteome</keyword>
<keyword evidence="1" id="KW-1133">Transmembrane helix</keyword>
<dbReference type="EMBL" id="SRYE01000005">
    <property type="protein sequence ID" value="TGY61428.1"/>
    <property type="molecule type" value="Genomic_DNA"/>
</dbReference>
<evidence type="ECO:0000313" key="3">
    <source>
        <dbReference type="Proteomes" id="UP000310263"/>
    </source>
</evidence>
<dbReference type="OrthoDB" id="9805386at2"/>
<keyword evidence="1" id="KW-0472">Membrane</keyword>
<dbReference type="PANTHER" id="PTHR36434">
    <property type="entry name" value="MEMBRANE PROTEASE YUGP-RELATED"/>
    <property type="match status" value="1"/>
</dbReference>